<comment type="similarity">
    <text evidence="8 9">Belongs to the monomeric-type IDH family.</text>
</comment>
<feature type="site" description="Critical for catalysis" evidence="10">
    <location>
        <position position="422"/>
    </location>
</feature>
<feature type="binding site" evidence="11">
    <location>
        <position position="549"/>
    </location>
    <ligand>
        <name>D-threo-isocitrate</name>
        <dbReference type="ChEBI" id="CHEBI:15562"/>
    </ligand>
</feature>
<dbReference type="PANTHER" id="PTHR36999">
    <property type="entry name" value="ISOCITRATE DEHYDROGENASE [NADP]"/>
    <property type="match status" value="1"/>
</dbReference>
<feature type="binding site" evidence="12">
    <location>
        <position position="554"/>
    </location>
    <ligand>
        <name>Mg(2+)</name>
        <dbReference type="ChEBI" id="CHEBI:18420"/>
    </ligand>
</feature>
<feature type="site" description="Critical for catalysis" evidence="10">
    <location>
        <position position="257"/>
    </location>
</feature>
<evidence type="ECO:0000256" key="11">
    <source>
        <dbReference type="PIRSR" id="PIRSR009407-2"/>
    </source>
</evidence>
<dbReference type="GO" id="GO:0006097">
    <property type="term" value="P:glyoxylate cycle"/>
    <property type="evidence" value="ECO:0007669"/>
    <property type="project" value="UniProtKB-KW"/>
</dbReference>
<dbReference type="AlphaFoldDB" id="A0A2P8DZC8"/>
<keyword evidence="1 9" id="KW-0329">Glyoxylate bypass</keyword>
<dbReference type="GO" id="GO:0006099">
    <property type="term" value="P:tricarboxylic acid cycle"/>
    <property type="evidence" value="ECO:0007669"/>
    <property type="project" value="UniProtKB-KW"/>
</dbReference>
<dbReference type="EC" id="1.1.1.42" evidence="9"/>
<dbReference type="Pfam" id="PF03971">
    <property type="entry name" value="IDH"/>
    <property type="match status" value="1"/>
</dbReference>
<dbReference type="NCBIfam" id="TIGR00178">
    <property type="entry name" value="monomer_idh"/>
    <property type="match status" value="1"/>
</dbReference>
<feature type="binding site" evidence="13">
    <location>
        <begin position="84"/>
        <end position="89"/>
    </location>
    <ligand>
        <name>NADP(+)</name>
        <dbReference type="ChEBI" id="CHEBI:58349"/>
    </ligand>
</feature>
<evidence type="ECO:0000256" key="5">
    <source>
        <dbReference type="ARBA" id="ARBA00022857"/>
    </source>
</evidence>
<comment type="catalytic activity">
    <reaction evidence="7 9">
        <text>D-threo-isocitrate + NADP(+) = 2-oxoglutarate + CO2 + NADPH</text>
        <dbReference type="Rhea" id="RHEA:19629"/>
        <dbReference type="ChEBI" id="CHEBI:15562"/>
        <dbReference type="ChEBI" id="CHEBI:16526"/>
        <dbReference type="ChEBI" id="CHEBI:16810"/>
        <dbReference type="ChEBI" id="CHEBI:57783"/>
        <dbReference type="ChEBI" id="CHEBI:58349"/>
        <dbReference type="EC" id="1.1.1.42"/>
    </reaction>
</comment>
<evidence type="ECO:0000256" key="1">
    <source>
        <dbReference type="ARBA" id="ARBA00022435"/>
    </source>
</evidence>
<comment type="caution">
    <text evidence="15">The sequence shown here is derived from an EMBL/GenBank/DDBJ whole genome shotgun (WGS) entry which is preliminary data.</text>
</comment>
<feature type="binding site" evidence="13">
    <location>
        <begin position="586"/>
        <end position="587"/>
    </location>
    <ligand>
        <name>NADP(+)</name>
        <dbReference type="ChEBI" id="CHEBI:58349"/>
    </ligand>
</feature>
<evidence type="ECO:0000256" key="4">
    <source>
        <dbReference type="ARBA" id="ARBA00022842"/>
    </source>
</evidence>
<evidence type="ECO:0000256" key="7">
    <source>
        <dbReference type="ARBA" id="ARBA00023554"/>
    </source>
</evidence>
<comment type="cofactor">
    <cofactor evidence="12">
        <name>Mg(2+)</name>
        <dbReference type="ChEBI" id="CHEBI:18420"/>
    </cofactor>
    <cofactor evidence="12">
        <name>Mn(2+)</name>
        <dbReference type="ChEBI" id="CHEBI:29035"/>
    </cofactor>
    <text evidence="12">Binds 1 Mg(2+) or Mn(2+) ion per subunit.</text>
</comment>
<name>A0A2P8DZC8_9BACT</name>
<dbReference type="GO" id="GO:0046872">
    <property type="term" value="F:metal ion binding"/>
    <property type="evidence" value="ECO:0007669"/>
    <property type="project" value="UniProtKB-KW"/>
</dbReference>
<keyword evidence="2 9" id="KW-0816">Tricarboxylic acid cycle</keyword>
<feature type="binding site" evidence="12">
    <location>
        <position position="550"/>
    </location>
    <ligand>
        <name>Mg(2+)</name>
        <dbReference type="ChEBI" id="CHEBI:18420"/>
    </ligand>
</feature>
<evidence type="ECO:0000256" key="9">
    <source>
        <dbReference type="PIRNR" id="PIRNR009407"/>
    </source>
</evidence>
<feature type="binding site" evidence="11">
    <location>
        <position position="147"/>
    </location>
    <ligand>
        <name>D-threo-isocitrate</name>
        <dbReference type="ChEBI" id="CHEBI:15562"/>
    </ligand>
</feature>
<keyword evidence="4 12" id="KW-0460">Magnesium</keyword>
<feature type="region of interest" description="Disordered" evidence="14">
    <location>
        <begin position="109"/>
        <end position="128"/>
    </location>
</feature>
<evidence type="ECO:0000313" key="16">
    <source>
        <dbReference type="Proteomes" id="UP000240708"/>
    </source>
</evidence>
<keyword evidence="16" id="KW-1185">Reference proteome</keyword>
<organism evidence="15 16">
    <name type="scientific">Cecembia rubra</name>
    <dbReference type="NCBI Taxonomy" id="1485585"/>
    <lineage>
        <taxon>Bacteria</taxon>
        <taxon>Pseudomonadati</taxon>
        <taxon>Bacteroidota</taxon>
        <taxon>Cytophagia</taxon>
        <taxon>Cytophagales</taxon>
        <taxon>Cyclobacteriaceae</taxon>
        <taxon>Cecembia</taxon>
    </lineage>
</organism>
<dbReference type="OrthoDB" id="9807643at2"/>
<accession>A0A2P8DZC8</accession>
<dbReference type="Gene3D" id="3.40.718.10">
    <property type="entry name" value="Isopropylmalate Dehydrogenase"/>
    <property type="match status" value="1"/>
</dbReference>
<proteinExistence type="inferred from homology"/>
<sequence>MTNKTAKILYTLTDEAPALATYSLLPIVKAFTDSAGVVVETRDISLSGRIISQFPEYLKPEQRINDDLSELGEIAKSPEANIVKLPNISASIPQLKAAIKELQEKGYALPNYPDEPKSEEEKSVKSRYDKVKGSAVNPVLREGNSDRRAPLAVKQYAKNNPHSMGKWSLDSKSHVASMSQGDFYGSEKSITMEKHSTIRIELHGNDGSISVLKEKLAVQAGEVIDAAVLSVSELKKFLKEQKEDAKKTGVLFSLHLKATMMKVSDPIIFGHAVKVFFEPVFEKFGPLFKQIGVDVNNGFGDLLAKITNLPEEQRKEVEAAIDACLAEGPDLAMVNSDKGITNLHVPSDVIIDASMPAMIRTSGQMWNKQGKQQDTKAVIPDRCYAGVYQETINFCKINGAFDPATMGSVPNVGLMAQKAEEYGSHDKTYEIALDGEVKVLSEEGVILLEHKVERGDIWRMCQTKDAPIQDWVKLAVNRAKATAVPAVFWLDKNRAHDAELIKKVEKYLPNHNTVGLEIHIMSPEEATKFSLQRMKEGKDTISVTGNVLRDYLTDLFPILELGTSAKMLSIVPLMNGGGLFETGAGGSAPKHVEQLVEENHLRWDSLGEFLALAVSLEHLGDVFANERAKVLAETLDQATGKFLQEDKSPSRKAKELDNRGSHFYLALYWAEALAKQEKDIELKEIFTPIAKELSDNESEIVVELNDVQGVKVDIGGYYMPDPKKTADVMRPSKIFNEILEKLKK</sequence>
<feature type="binding site" evidence="13">
    <location>
        <begin position="602"/>
        <end position="604"/>
    </location>
    <ligand>
        <name>NADP(+)</name>
        <dbReference type="ChEBI" id="CHEBI:58349"/>
    </ligand>
</feature>
<evidence type="ECO:0000256" key="8">
    <source>
        <dbReference type="ARBA" id="ARBA00046318"/>
    </source>
</evidence>
<dbReference type="EMBL" id="PYGF01000009">
    <property type="protein sequence ID" value="PSL02576.1"/>
    <property type="molecule type" value="Genomic_DNA"/>
</dbReference>
<feature type="binding site" evidence="11">
    <location>
        <begin position="134"/>
        <end position="141"/>
    </location>
    <ligand>
        <name>substrate</name>
    </ligand>
</feature>
<dbReference type="Proteomes" id="UP000240708">
    <property type="component" value="Unassembled WGS sequence"/>
</dbReference>
<evidence type="ECO:0000256" key="6">
    <source>
        <dbReference type="ARBA" id="ARBA00023002"/>
    </source>
</evidence>
<dbReference type="InterPro" id="IPR004436">
    <property type="entry name" value="Isocitrate_DH_NADP_mono"/>
</dbReference>
<feature type="binding site" evidence="12">
    <location>
        <position position="352"/>
    </location>
    <ligand>
        <name>Mg(2+)</name>
        <dbReference type="ChEBI" id="CHEBI:18420"/>
    </ligand>
</feature>
<dbReference type="PANTHER" id="PTHR36999:SF1">
    <property type="entry name" value="ISOCITRATE DEHYDROGENASE (NADP(+))"/>
    <property type="match status" value="1"/>
</dbReference>
<evidence type="ECO:0000256" key="13">
    <source>
        <dbReference type="PIRSR" id="PIRSR009407-4"/>
    </source>
</evidence>
<keyword evidence="3 12" id="KW-0479">Metal-binding</keyword>
<dbReference type="SUPFAM" id="SSF53659">
    <property type="entry name" value="Isocitrate/Isopropylmalate dehydrogenase-like"/>
    <property type="match status" value="1"/>
</dbReference>
<evidence type="ECO:0000256" key="14">
    <source>
        <dbReference type="SAM" id="MobiDB-lite"/>
    </source>
</evidence>
<feature type="binding site" evidence="13">
    <location>
        <position position="651"/>
    </location>
    <ligand>
        <name>NADP(+)</name>
        <dbReference type="ChEBI" id="CHEBI:58349"/>
    </ligand>
</feature>
<feature type="binding site" evidence="13">
    <location>
        <position position="591"/>
    </location>
    <ligand>
        <name>NADP(+)</name>
        <dbReference type="ChEBI" id="CHEBI:58349"/>
    </ligand>
</feature>
<feature type="compositionally biased region" description="Basic and acidic residues" evidence="14">
    <location>
        <begin position="114"/>
        <end position="128"/>
    </location>
</feature>
<reference evidence="15 16" key="1">
    <citation type="submission" date="2018-03" db="EMBL/GenBank/DDBJ databases">
        <title>Genomic Encyclopedia of Archaeal and Bacterial Type Strains, Phase II (KMG-II): from individual species to whole genera.</title>
        <authorList>
            <person name="Goeker M."/>
        </authorList>
    </citation>
    <scope>NUCLEOTIDE SEQUENCE [LARGE SCALE GENOMIC DNA]</scope>
    <source>
        <strain evidence="15 16">DSM 28057</strain>
    </source>
</reference>
<dbReference type="RefSeq" id="WP_106568134.1">
    <property type="nucleotide sequence ID" value="NZ_PYGF01000009.1"/>
</dbReference>
<evidence type="ECO:0000256" key="10">
    <source>
        <dbReference type="PIRSR" id="PIRSR009407-1"/>
    </source>
</evidence>
<evidence type="ECO:0000256" key="2">
    <source>
        <dbReference type="ARBA" id="ARBA00022532"/>
    </source>
</evidence>
<evidence type="ECO:0000313" key="15">
    <source>
        <dbReference type="EMBL" id="PSL02576.1"/>
    </source>
</evidence>
<feature type="binding site" evidence="13">
    <location>
        <position position="137"/>
    </location>
    <ligand>
        <name>NADP(+)</name>
        <dbReference type="ChEBI" id="CHEBI:58349"/>
    </ligand>
</feature>
<keyword evidence="6 9" id="KW-0560">Oxidoreductase</keyword>
<evidence type="ECO:0000256" key="3">
    <source>
        <dbReference type="ARBA" id="ARBA00022723"/>
    </source>
</evidence>
<dbReference type="PIRSF" id="PIRSF009407">
    <property type="entry name" value="IDH_monmr"/>
    <property type="match status" value="1"/>
</dbReference>
<dbReference type="GO" id="GO:0004450">
    <property type="term" value="F:isocitrate dehydrogenase (NADP+) activity"/>
    <property type="evidence" value="ECO:0007669"/>
    <property type="project" value="UniProtKB-EC"/>
</dbReference>
<gene>
    <name evidence="15" type="ORF">CLV48_10941</name>
</gene>
<evidence type="ECO:0000256" key="12">
    <source>
        <dbReference type="PIRSR" id="PIRSR009407-3"/>
    </source>
</evidence>
<keyword evidence="5 9" id="KW-0521">NADP</keyword>
<protein>
    <recommendedName>
        <fullName evidence="9">Isocitrate dehydrogenase [NADP]</fullName>
        <ecNumber evidence="9">1.1.1.42</ecNumber>
    </recommendedName>
    <alternativeName>
        <fullName evidence="9">Oxalosuccinate decarboxylase</fullName>
    </alternativeName>
</protein>